<evidence type="ECO:0000313" key="2">
    <source>
        <dbReference type="Proteomes" id="UP000197446"/>
    </source>
</evidence>
<dbReference type="EMBL" id="NISI01000001">
    <property type="protein sequence ID" value="OWR05274.1"/>
    <property type="molecule type" value="Genomic_DNA"/>
</dbReference>
<dbReference type="Proteomes" id="UP000197446">
    <property type="component" value="Unassembled WGS sequence"/>
</dbReference>
<name>A0A254NC96_9BURK</name>
<proteinExistence type="predicted"/>
<reference evidence="1 2" key="1">
    <citation type="journal article" date="2007" name="Int. J. Syst. Evol. Microbiol.">
        <title>Description of Pelomonas aquatica sp. nov. and Pelomonas puraquae sp. nov., isolated from industrial and haemodialysis water.</title>
        <authorList>
            <person name="Gomila M."/>
            <person name="Bowien B."/>
            <person name="Falsen E."/>
            <person name="Moore E.R."/>
            <person name="Lalucat J."/>
        </authorList>
    </citation>
    <scope>NUCLEOTIDE SEQUENCE [LARGE SCALE GENOMIC DNA]</scope>
    <source>
        <strain evidence="1 2">CCUG 52769</strain>
    </source>
</reference>
<sequence length="240" mass="26783">MQAVDDLRAFDGLRSGLIFCAWTGLNPMSAQRVQALLSIQVQTGCPVQLLTAANIPDWQHPEHPFHPAFPLLSQVHQADYLRVYLMHHYGGGYTDIKHTSRAWAPFFARLRASPAHDLLGYTEIGPHGVAPLPPPVGDLLRAHYDKLVGLCAFIGRRYSPFTTAWLAQTHALLDAKFEALRQNPARHPQDQTGVQLPDGSLSAYPLAWTELLGNVFHPLVLAHHERVLHDQIAPSFSNYR</sequence>
<evidence type="ECO:0000313" key="1">
    <source>
        <dbReference type="EMBL" id="OWR05274.1"/>
    </source>
</evidence>
<accession>A0A254NC96</accession>
<gene>
    <name evidence="1" type="ORF">CDO81_02065</name>
</gene>
<organism evidence="1 2">
    <name type="scientific">Roseateles puraquae</name>
    <dbReference type="NCBI Taxonomy" id="431059"/>
    <lineage>
        <taxon>Bacteria</taxon>
        <taxon>Pseudomonadati</taxon>
        <taxon>Pseudomonadota</taxon>
        <taxon>Betaproteobacteria</taxon>
        <taxon>Burkholderiales</taxon>
        <taxon>Sphaerotilaceae</taxon>
        <taxon>Roseateles</taxon>
    </lineage>
</organism>
<protein>
    <recommendedName>
        <fullName evidence="3">Capsular biosynthesis protein</fullName>
    </recommendedName>
</protein>
<dbReference type="RefSeq" id="WP_088481485.1">
    <property type="nucleotide sequence ID" value="NZ_JBCNLH010000006.1"/>
</dbReference>
<dbReference type="AlphaFoldDB" id="A0A254NC96"/>
<comment type="caution">
    <text evidence="1">The sequence shown here is derived from an EMBL/GenBank/DDBJ whole genome shotgun (WGS) entry which is preliminary data.</text>
</comment>
<evidence type="ECO:0008006" key="3">
    <source>
        <dbReference type="Google" id="ProtNLM"/>
    </source>
</evidence>
<dbReference type="OrthoDB" id="1259853at2"/>
<keyword evidence="2" id="KW-1185">Reference proteome</keyword>